<keyword evidence="4" id="KW-0028">Amino-acid biosynthesis</keyword>
<dbReference type="Gene3D" id="3.20.20.70">
    <property type="entry name" value="Aldolase class I"/>
    <property type="match status" value="2"/>
</dbReference>
<dbReference type="CDD" id="cd02808">
    <property type="entry name" value="GltS_FMN"/>
    <property type="match status" value="1"/>
</dbReference>
<evidence type="ECO:0000256" key="1">
    <source>
        <dbReference type="ARBA" id="ARBA00001917"/>
    </source>
</evidence>
<dbReference type="InterPro" id="IPR006982">
    <property type="entry name" value="Glu_synth_centr_N"/>
</dbReference>
<protein>
    <submittedName>
        <fullName evidence="17">Glutamate synthase subunit alpha</fullName>
    </submittedName>
</protein>
<evidence type="ECO:0000256" key="3">
    <source>
        <dbReference type="ARBA" id="ARBA00009716"/>
    </source>
</evidence>
<feature type="domain" description="Glutamine amidotransferase type-2" evidence="16">
    <location>
        <begin position="20"/>
        <end position="419"/>
    </location>
</feature>
<keyword evidence="5" id="KW-0285">Flavoprotein</keyword>
<dbReference type="CDD" id="cd00713">
    <property type="entry name" value="GltS"/>
    <property type="match status" value="1"/>
</dbReference>
<name>A0AAV5B3T9_9ACTN</name>
<evidence type="ECO:0000256" key="6">
    <source>
        <dbReference type="ARBA" id="ARBA00022643"/>
    </source>
</evidence>
<dbReference type="GO" id="GO:0006537">
    <property type="term" value="P:glutamate biosynthetic process"/>
    <property type="evidence" value="ECO:0007669"/>
    <property type="project" value="UniProtKB-KW"/>
</dbReference>
<evidence type="ECO:0000256" key="11">
    <source>
        <dbReference type="ARBA" id="ARBA00023014"/>
    </source>
</evidence>
<dbReference type="GO" id="GO:0015930">
    <property type="term" value="F:glutamate synthase activity"/>
    <property type="evidence" value="ECO:0007669"/>
    <property type="project" value="InterPro"/>
</dbReference>
<evidence type="ECO:0000256" key="7">
    <source>
        <dbReference type="ARBA" id="ARBA00022723"/>
    </source>
</evidence>
<proteinExistence type="inferred from homology"/>
<dbReference type="GO" id="GO:0051538">
    <property type="term" value="F:3 iron, 4 sulfur cluster binding"/>
    <property type="evidence" value="ECO:0007669"/>
    <property type="project" value="UniProtKB-KW"/>
</dbReference>
<evidence type="ECO:0000256" key="14">
    <source>
        <dbReference type="ARBA" id="ARBA00029440"/>
    </source>
</evidence>
<evidence type="ECO:0000256" key="10">
    <source>
        <dbReference type="ARBA" id="ARBA00023004"/>
    </source>
</evidence>
<dbReference type="Gene3D" id="2.160.20.60">
    <property type="entry name" value="Glutamate synthase, alpha subunit, C-terminal domain"/>
    <property type="match status" value="1"/>
</dbReference>
<dbReference type="PANTHER" id="PTHR11938">
    <property type="entry name" value="FAD NADPH DEHYDROGENASE/OXIDOREDUCTASE"/>
    <property type="match status" value="1"/>
</dbReference>
<dbReference type="InterPro" id="IPR029055">
    <property type="entry name" value="Ntn_hydrolases_N"/>
</dbReference>
<dbReference type="FunFam" id="3.60.20.10:FF:000001">
    <property type="entry name" value="Glutamate synthase, large subunit"/>
    <property type="match status" value="1"/>
</dbReference>
<keyword evidence="10" id="KW-0408">Iron</keyword>
<dbReference type="PANTHER" id="PTHR11938:SF133">
    <property type="entry name" value="GLUTAMATE SYNTHASE (NADH)"/>
    <property type="match status" value="1"/>
</dbReference>
<keyword evidence="6" id="KW-0288">FMN</keyword>
<dbReference type="GO" id="GO:0046872">
    <property type="term" value="F:metal ion binding"/>
    <property type="evidence" value="ECO:0007669"/>
    <property type="project" value="UniProtKB-KW"/>
</dbReference>
<comment type="similarity">
    <text evidence="3">Belongs to the glutamate synthase family.</text>
</comment>
<dbReference type="Pfam" id="PF04898">
    <property type="entry name" value="Glu_syn_central"/>
    <property type="match status" value="1"/>
</dbReference>
<evidence type="ECO:0000256" key="4">
    <source>
        <dbReference type="ARBA" id="ARBA00022605"/>
    </source>
</evidence>
<keyword evidence="13" id="KW-0003">3Fe-4S</keyword>
<dbReference type="Gene3D" id="3.60.20.10">
    <property type="entry name" value="Glutamine Phosphoribosylpyrophosphate, subunit 1, domain 1"/>
    <property type="match status" value="1"/>
</dbReference>
<evidence type="ECO:0000256" key="13">
    <source>
        <dbReference type="ARBA" id="ARBA00023291"/>
    </source>
</evidence>
<keyword evidence="9" id="KW-0560">Oxidoreductase</keyword>
<accession>A0AAV5B3T9</accession>
<evidence type="ECO:0000256" key="2">
    <source>
        <dbReference type="ARBA" id="ARBA00001927"/>
    </source>
</evidence>
<dbReference type="CDD" id="cd00982">
    <property type="entry name" value="gltB_C"/>
    <property type="match status" value="1"/>
</dbReference>
<keyword evidence="8" id="KW-0315">Glutamine amidotransferase</keyword>
<keyword evidence="11" id="KW-0411">Iron-sulfur</keyword>
<dbReference type="InterPro" id="IPR002932">
    <property type="entry name" value="Glu_synthdom"/>
</dbReference>
<dbReference type="InterPro" id="IPR013785">
    <property type="entry name" value="Aldolase_TIM"/>
</dbReference>
<keyword evidence="18" id="KW-1185">Reference proteome</keyword>
<dbReference type="Pfam" id="PF01493">
    <property type="entry name" value="GXGXG"/>
    <property type="match status" value="1"/>
</dbReference>
<dbReference type="GO" id="GO:0019676">
    <property type="term" value="P:ammonia assimilation cycle"/>
    <property type="evidence" value="ECO:0007669"/>
    <property type="project" value="TreeGrafter"/>
</dbReference>
<feature type="region of interest" description="Disordered" evidence="15">
    <location>
        <begin position="914"/>
        <end position="942"/>
    </location>
</feature>
<keyword evidence="7" id="KW-0479">Metal-binding</keyword>
<dbReference type="InterPro" id="IPR002489">
    <property type="entry name" value="Glu_synth_asu_C"/>
</dbReference>
<dbReference type="SUPFAM" id="SSF69336">
    <property type="entry name" value="Alpha subunit of glutamate synthase, C-terminal domain"/>
    <property type="match status" value="1"/>
</dbReference>
<dbReference type="SUPFAM" id="SSF56235">
    <property type="entry name" value="N-terminal nucleophile aminohydrolases (Ntn hydrolases)"/>
    <property type="match status" value="1"/>
</dbReference>
<evidence type="ECO:0000256" key="9">
    <source>
        <dbReference type="ARBA" id="ARBA00023002"/>
    </source>
</evidence>
<dbReference type="RefSeq" id="WP_265590920.1">
    <property type="nucleotide sequence ID" value="NZ_BQKC01000001.1"/>
</dbReference>
<organism evidence="17 18">
    <name type="scientific">Granulimonas faecalis</name>
    <dbReference type="NCBI Taxonomy" id="2894155"/>
    <lineage>
        <taxon>Bacteria</taxon>
        <taxon>Bacillati</taxon>
        <taxon>Actinomycetota</taxon>
        <taxon>Coriobacteriia</taxon>
        <taxon>Coriobacteriales</taxon>
        <taxon>Kribbibacteriaceae</taxon>
        <taxon>Granulimonas</taxon>
    </lineage>
</organism>
<dbReference type="Pfam" id="PF01645">
    <property type="entry name" value="Glu_synthase"/>
    <property type="match status" value="1"/>
</dbReference>
<reference evidence="17" key="1">
    <citation type="journal article" date="2022" name="Int. J. Syst. Evol. Microbiol.">
        <title>Granulimonas faecalis gen. nov., sp. nov., and Leptogranulimonas caecicola gen. nov., sp. nov., novel lactate-producing Atopobiaceae bacteria isolated from mouse intestines, and an emended description of the family Atopobiaceae.</title>
        <authorList>
            <person name="Morinaga K."/>
            <person name="Kusada H."/>
            <person name="Sakamoto S."/>
            <person name="Murakami T."/>
            <person name="Toyoda A."/>
            <person name="Mori H."/>
            <person name="Meng X.Y."/>
            <person name="Takashino M."/>
            <person name="Murotomi K."/>
            <person name="Tamaki H."/>
        </authorList>
    </citation>
    <scope>NUCLEOTIDE SEQUENCE</scope>
    <source>
        <strain evidence="17">OPF53</strain>
    </source>
</reference>
<evidence type="ECO:0000256" key="5">
    <source>
        <dbReference type="ARBA" id="ARBA00022630"/>
    </source>
</evidence>
<dbReference type="InterPro" id="IPR050711">
    <property type="entry name" value="ET-N_metabolism_enzyme"/>
</dbReference>
<dbReference type="PROSITE" id="PS51278">
    <property type="entry name" value="GATASE_TYPE_2"/>
    <property type="match status" value="1"/>
</dbReference>
<dbReference type="EMBL" id="BQKC01000001">
    <property type="protein sequence ID" value="GJM55772.1"/>
    <property type="molecule type" value="Genomic_DNA"/>
</dbReference>
<dbReference type="Pfam" id="PF00310">
    <property type="entry name" value="GATase_2"/>
    <property type="match status" value="1"/>
</dbReference>
<dbReference type="SUPFAM" id="SSF51395">
    <property type="entry name" value="FMN-linked oxidoreductases"/>
    <property type="match status" value="1"/>
</dbReference>
<sequence length="1544" mass="165101">MTQPQPGPTLWRPEFEHDACGIGALAHIKGRRSHQMVDDALSVLVNLEHRGGVGLERTTGDGAGILLQVPHRFFRKEAQKEGCLLPDEGDYGVAMLFLPQDEFGVTAARRTFEDGCAAAGLPLLFWREVPVDPHDLGEAARDTMPSIWQAFIGRPDAVAAGDDFERALYVCRRTVEKAAEASSALDGRIFYVCSMSARTVVYKGMLLATQMRRFFLDLNDAAVESALCLVHSRYSTNTTPSWERAHPNRYIIHNGEINTLKGNVCALRAREPGLYSPVMGPDLEKVLPVIDREGSDSAILDNVLEFLVMNGRSMSRAASLLMPDPWDRNDHLDRERRAFDRYQSMLMEPWDGPAAVAYTDGRTLGASLDRNGLRPARYYVTHDDRLLLSSEVGTLDVDPADILVAGSLGPGEMLEVDPAEGRIVWNDELRRDLASAKPFADWIAEETLAVGDLDDPGDPGREPFGGRPFAWSMAALGHSWDDVAEVLRPMAEKGAVPLASMGFDTPLACLSARPRPFFDYFYQLFAQVTNPPIDALRESMVTSSVLYLGNHGNILEDARDNCRLVALDGPILSDDAFRRVAALDRTGFHARTFVGAFDPAAGPDALEASLDALCDEVERAVAAGTNVVVLTDDCDPALVPVPSLLSLGAVHDRLMARGLRMEADIVVDTGDAVCAHDFAALVGFSASGVHPRGAHDALACAVATGAVTVGLAEALANYDRAVTSGIVSIMSKMGISTMQGYHAARIFEAVGLAGEVVDRCFSGVPSRVGGLGFADIQRELVERRAEADALALSPAPDQLPSSGATKWRPDNGVWEGEEHLIDPEAIYLLQRACRENDADLWDAYVAHVHRPGRPMMLRDLLECVPLPSGPVPLDEVEPASSIVRRFNTGAMSYGSISKEAHECLAVAMNRLGGRSNTGEGGEDPAREAPLAPGSTAGWRPGDSARSAIKQVASGRFGVTSRYLGSATEIQIKMAQGAKPGEGGHLPGAKVYPWIAEVRRSTPGVGLISPPPHHDIYSIEDLAELIFDLKNASPGARVSVKLVAEAGVGTIATGVAKGGADKILISGSNGGTGAAPRDSIYHAGLPLELGLAEAQQTLLRNGLRSRVVMEADGKLMSGRDVAVAALLGAEEFGFATMPLVAMGCLMQRDCQQDTCPAGIATQNACLRRQFKATPDDVVNFMTFMAEDLRREMAALGFRTVDEMVGHPERLRQKAGEGPWKARTLDLSAVLAVGTNLYGTSVPGASGTRFLEEMRFDMALERTLDATLFIPYTADAREHLTPIEFTADLANVNRCVGTMLGAAVTARHPEGLPDDTVRIRCQGSGGQSFGAFLPAGISLDISGDANDYVGKGLSGGIVSVHPGEGAAYKFNENTAIGNVAFYGATGGRGFVNGLAGQRFAVRNSGATVVAEGVGTCGCEYMTGGVALILGEVGPNFAAGMSGGVAYVYDELGTLESRVNKGLVDVLPCDGDDLERVRALIEEHVERTGSPLGIKLLYRFGPVSGRFRKVLPREYARVTALVDSAIAAGATRAEAEQQAFDAMRMGR</sequence>
<evidence type="ECO:0000256" key="15">
    <source>
        <dbReference type="SAM" id="MobiDB-lite"/>
    </source>
</evidence>
<keyword evidence="12" id="KW-0314">Glutamate biosynthesis</keyword>
<dbReference type="InterPro" id="IPR017932">
    <property type="entry name" value="GATase_2_dom"/>
</dbReference>
<dbReference type="InterPro" id="IPR036485">
    <property type="entry name" value="Glu_synth_asu_C_sf"/>
</dbReference>
<evidence type="ECO:0000256" key="12">
    <source>
        <dbReference type="ARBA" id="ARBA00023164"/>
    </source>
</evidence>
<evidence type="ECO:0000313" key="18">
    <source>
        <dbReference type="Proteomes" id="UP001055025"/>
    </source>
</evidence>
<gene>
    <name evidence="17" type="ORF">ATOP_14270</name>
</gene>
<comment type="caution">
    <text evidence="17">The sequence shown here is derived from an EMBL/GenBank/DDBJ whole genome shotgun (WGS) entry which is preliminary data.</text>
</comment>
<evidence type="ECO:0000256" key="8">
    <source>
        <dbReference type="ARBA" id="ARBA00022962"/>
    </source>
</evidence>
<dbReference type="Proteomes" id="UP001055025">
    <property type="component" value="Unassembled WGS sequence"/>
</dbReference>
<comment type="cofactor">
    <cofactor evidence="2">
        <name>[3Fe-4S] cluster</name>
        <dbReference type="ChEBI" id="CHEBI:21137"/>
    </cofactor>
</comment>
<evidence type="ECO:0000313" key="17">
    <source>
        <dbReference type="EMBL" id="GJM55772.1"/>
    </source>
</evidence>
<comment type="pathway">
    <text evidence="14">Amino-acid biosynthesis.</text>
</comment>
<dbReference type="NCBIfam" id="NF008730">
    <property type="entry name" value="PRK11750.1"/>
    <property type="match status" value="1"/>
</dbReference>
<evidence type="ECO:0000259" key="16">
    <source>
        <dbReference type="PROSITE" id="PS51278"/>
    </source>
</evidence>
<comment type="cofactor">
    <cofactor evidence="1">
        <name>FMN</name>
        <dbReference type="ChEBI" id="CHEBI:58210"/>
    </cofactor>
</comment>